<sequence length="64" mass="7669">MLSLLTIFAMHVPPSDYLKCEDYHWLKNALDETEIFTPLQKFNIKLRWMEHTEPSCFDNKDAHD</sequence>
<keyword evidence="2" id="KW-1185">Reference proteome</keyword>
<dbReference type="Proteomes" id="UP000515683">
    <property type="component" value="Segment"/>
</dbReference>
<accession>A0A6M2ZHK2</accession>
<reference evidence="1" key="1">
    <citation type="submission" date="2019-04" db="EMBL/GenBank/DDBJ databases">
        <title>Genomic and proteomic characterization of cyanophage S-SCSM1 provides new insights into understanding the viral gene diversity and phage-host interactions.</title>
        <authorList>
            <person name="Wang Q."/>
            <person name="Xu Y."/>
            <person name="Jiao N."/>
            <person name="Zhang R."/>
        </authorList>
    </citation>
    <scope>NUCLEOTIDE SEQUENCE [LARGE SCALE GENOMIC DNA]</scope>
</reference>
<name>A0A6M2ZHK2_9CAUD</name>
<proteinExistence type="predicted"/>
<evidence type="ECO:0000313" key="2">
    <source>
        <dbReference type="Proteomes" id="UP000515683"/>
    </source>
</evidence>
<protein>
    <submittedName>
        <fullName evidence="1">Uncharacterized protein</fullName>
    </submittedName>
</protein>
<organism evidence="1 2">
    <name type="scientific">Synechococcus phage S-SCSM1</name>
    <dbReference type="NCBI Taxonomy" id="2588487"/>
    <lineage>
        <taxon>Viruses</taxon>
        <taxon>Duplodnaviria</taxon>
        <taxon>Heunggongvirae</taxon>
        <taxon>Uroviricota</taxon>
        <taxon>Caudoviricetes</taxon>
        <taxon>Pantevenvirales</taxon>
        <taxon>Kyanoviridae</taxon>
        <taxon>Zhoulongquanvirus</taxon>
        <taxon>Zhoulongquanvirus esscess</taxon>
    </lineage>
</organism>
<evidence type="ECO:0000313" key="1">
    <source>
        <dbReference type="EMBL" id="QFG06451.1"/>
    </source>
</evidence>
<gene>
    <name evidence="1" type="ORF">SSCSM1_188</name>
</gene>
<dbReference type="EMBL" id="MK867354">
    <property type="protein sequence ID" value="QFG06451.1"/>
    <property type="molecule type" value="Genomic_DNA"/>
</dbReference>